<gene>
    <name evidence="1" type="ORF">V8G54_021391</name>
</gene>
<accession>A0AAQ3NDZ9</accession>
<dbReference type="EMBL" id="CP144695">
    <property type="protein sequence ID" value="WVZ08045.1"/>
    <property type="molecule type" value="Genomic_DNA"/>
</dbReference>
<protein>
    <submittedName>
        <fullName evidence="1">Uncharacterized protein</fullName>
    </submittedName>
</protein>
<dbReference type="Proteomes" id="UP001374535">
    <property type="component" value="Chromosome 6"/>
</dbReference>
<organism evidence="1 2">
    <name type="scientific">Vigna mungo</name>
    <name type="common">Black gram</name>
    <name type="synonym">Phaseolus mungo</name>
    <dbReference type="NCBI Taxonomy" id="3915"/>
    <lineage>
        <taxon>Eukaryota</taxon>
        <taxon>Viridiplantae</taxon>
        <taxon>Streptophyta</taxon>
        <taxon>Embryophyta</taxon>
        <taxon>Tracheophyta</taxon>
        <taxon>Spermatophyta</taxon>
        <taxon>Magnoliopsida</taxon>
        <taxon>eudicotyledons</taxon>
        <taxon>Gunneridae</taxon>
        <taxon>Pentapetalae</taxon>
        <taxon>rosids</taxon>
        <taxon>fabids</taxon>
        <taxon>Fabales</taxon>
        <taxon>Fabaceae</taxon>
        <taxon>Papilionoideae</taxon>
        <taxon>50 kb inversion clade</taxon>
        <taxon>NPAAA clade</taxon>
        <taxon>indigoferoid/millettioid clade</taxon>
        <taxon>Phaseoleae</taxon>
        <taxon>Vigna</taxon>
    </lineage>
</organism>
<evidence type="ECO:0000313" key="2">
    <source>
        <dbReference type="Proteomes" id="UP001374535"/>
    </source>
</evidence>
<dbReference type="AlphaFoldDB" id="A0AAQ3NDZ9"/>
<evidence type="ECO:0000313" key="1">
    <source>
        <dbReference type="EMBL" id="WVZ08045.1"/>
    </source>
</evidence>
<sequence>MKCIASNNGIPSYSCLLWHLIKYTMSIVDATTLTVHVNQCTRHKTIITDPSFQSTCMNLPSNLNKTQSSRCPNHGDKRARSSVINVFPHTQKQPKSFREIPRVYKSTNHGHPRSRVSLSHFLKQLSCIEHETTSHMHKQYPIHHKQIRLKLTVDHIIIHPLNISNRSQTDTSTHQSIIGATTHIKTIMSNFQNFKQLHCLPVPITQNQLLYLTTNRRRGRFPDRGILQNCDLSFNMAPFLWFWSQPSFHGGTTYPGKRVTPISFL</sequence>
<reference evidence="1 2" key="1">
    <citation type="journal article" date="2023" name="Life. Sci Alliance">
        <title>Evolutionary insights into 3D genome organization and epigenetic landscape of Vigna mungo.</title>
        <authorList>
            <person name="Junaid A."/>
            <person name="Singh B."/>
            <person name="Bhatia S."/>
        </authorList>
    </citation>
    <scope>NUCLEOTIDE SEQUENCE [LARGE SCALE GENOMIC DNA]</scope>
    <source>
        <strain evidence="1">Urdbean</strain>
    </source>
</reference>
<keyword evidence="2" id="KW-1185">Reference proteome</keyword>
<proteinExistence type="predicted"/>
<name>A0AAQ3NDZ9_VIGMU</name>